<name>A0A1H6ZR89_9GAMM</name>
<dbReference type="STRING" id="529704.SAMN02927913_2180"/>
<proteinExistence type="predicted"/>
<feature type="transmembrane region" description="Helical" evidence="1">
    <location>
        <begin position="70"/>
        <end position="93"/>
    </location>
</feature>
<keyword evidence="1" id="KW-1133">Transmembrane helix</keyword>
<dbReference type="AlphaFoldDB" id="A0A1H6ZR89"/>
<dbReference type="Proteomes" id="UP000199420">
    <property type="component" value="Unassembled WGS sequence"/>
</dbReference>
<keyword evidence="1" id="KW-0812">Transmembrane</keyword>
<dbReference type="OrthoDB" id="1433389at2"/>
<gene>
    <name evidence="2" type="ORF">SAMN04487997_0209</name>
</gene>
<keyword evidence="1" id="KW-0472">Membrane</keyword>
<dbReference type="RefSeq" id="WP_091336779.1">
    <property type="nucleotide sequence ID" value="NZ_FNYC01000012.1"/>
</dbReference>
<dbReference type="InterPro" id="IPR021497">
    <property type="entry name" value="GTA_holin_3TM"/>
</dbReference>
<dbReference type="EMBL" id="FNYC01000012">
    <property type="protein sequence ID" value="SEJ55748.1"/>
    <property type="molecule type" value="Genomic_DNA"/>
</dbReference>
<evidence type="ECO:0000313" key="3">
    <source>
        <dbReference type="Proteomes" id="UP000199420"/>
    </source>
</evidence>
<keyword evidence="3" id="KW-1185">Reference proteome</keyword>
<reference evidence="2 3" key="1">
    <citation type="submission" date="2016-10" db="EMBL/GenBank/DDBJ databases">
        <authorList>
            <person name="de Groot N.N."/>
        </authorList>
    </citation>
    <scope>NUCLEOTIDE SEQUENCE [LARGE SCALE GENOMIC DNA]</scope>
    <source>
        <strain evidence="2 3">DSM 26515</strain>
    </source>
</reference>
<organism evidence="2 3">
    <name type="scientific">Frateuria terrea</name>
    <dbReference type="NCBI Taxonomy" id="529704"/>
    <lineage>
        <taxon>Bacteria</taxon>
        <taxon>Pseudomonadati</taxon>
        <taxon>Pseudomonadota</taxon>
        <taxon>Gammaproteobacteria</taxon>
        <taxon>Lysobacterales</taxon>
        <taxon>Rhodanobacteraceae</taxon>
        <taxon>Frateuria</taxon>
    </lineage>
</organism>
<dbReference type="Pfam" id="PF11351">
    <property type="entry name" value="GTA_holin_3TM"/>
    <property type="match status" value="1"/>
</dbReference>
<sequence length="135" mass="14078">MSLTGISEAAEAVKGIVDKFFPDKSEEAKNALSLQIAVMQQDTAMAQMQADVNKAEAGSQSLFVAGWRPFVGWVCGAGFGVTILGPLLSWIAALAGHPVSFPALDTESLMTLLLGMLGLGGMRTAEKLKGVSNGH</sequence>
<protein>
    <submittedName>
        <fullName evidence="2">Holin of 3TMs, for gene-transfer release</fullName>
    </submittedName>
</protein>
<accession>A0A1H6ZR89</accession>
<evidence type="ECO:0000256" key="1">
    <source>
        <dbReference type="SAM" id="Phobius"/>
    </source>
</evidence>
<evidence type="ECO:0000313" key="2">
    <source>
        <dbReference type="EMBL" id="SEJ55748.1"/>
    </source>
</evidence>